<name>U2KXI3_9FIRM</name>
<dbReference type="InterPro" id="IPR036162">
    <property type="entry name" value="Resolvase-like_N_sf"/>
</dbReference>
<comment type="caution">
    <text evidence="4">The sequence shown here is derived from an EMBL/GenBank/DDBJ whole genome shotgun (WGS) entry which is preliminary data.</text>
</comment>
<dbReference type="eggNOG" id="COG1961">
    <property type="taxonomic scope" value="Bacteria"/>
</dbReference>
<dbReference type="AlphaFoldDB" id="U2KXI3"/>
<keyword evidence="2" id="KW-0233">DNA recombination</keyword>
<dbReference type="InterPro" id="IPR050639">
    <property type="entry name" value="SSR_resolvase"/>
</dbReference>
<dbReference type="PROSITE" id="PS51736">
    <property type="entry name" value="RECOMBINASES_3"/>
    <property type="match status" value="1"/>
</dbReference>
<evidence type="ECO:0000256" key="1">
    <source>
        <dbReference type="ARBA" id="ARBA00023125"/>
    </source>
</evidence>
<accession>U2KXI3</accession>
<dbReference type="STRING" id="411473.RUMCAL_00625"/>
<evidence type="ECO:0000259" key="3">
    <source>
        <dbReference type="PROSITE" id="PS51736"/>
    </source>
</evidence>
<dbReference type="EMBL" id="AWVF01000075">
    <property type="protein sequence ID" value="ERJ96997.1"/>
    <property type="molecule type" value="Genomic_DNA"/>
</dbReference>
<dbReference type="RefSeq" id="WP_021682048.1">
    <property type="nucleotide sequence ID" value="NZ_KI260392.1"/>
</dbReference>
<dbReference type="PANTHER" id="PTHR30461:SF2">
    <property type="entry name" value="SERINE RECOMBINASE PINE-RELATED"/>
    <property type="match status" value="1"/>
</dbReference>
<dbReference type="OrthoDB" id="9797501at2"/>
<dbReference type="SMART" id="SM00857">
    <property type="entry name" value="Resolvase"/>
    <property type="match status" value="1"/>
</dbReference>
<evidence type="ECO:0000313" key="5">
    <source>
        <dbReference type="Proteomes" id="UP000016662"/>
    </source>
</evidence>
<dbReference type="GO" id="GO:0003677">
    <property type="term" value="F:DNA binding"/>
    <property type="evidence" value="ECO:0007669"/>
    <property type="project" value="UniProtKB-KW"/>
</dbReference>
<dbReference type="HOGENOM" id="CLU_010686_5_0_9"/>
<evidence type="ECO:0000256" key="2">
    <source>
        <dbReference type="ARBA" id="ARBA00023172"/>
    </source>
</evidence>
<dbReference type="CDD" id="cd03768">
    <property type="entry name" value="SR_ResInv"/>
    <property type="match status" value="1"/>
</dbReference>
<keyword evidence="5" id="KW-1185">Reference proteome</keyword>
<dbReference type="GO" id="GO:0000150">
    <property type="term" value="F:DNA strand exchange activity"/>
    <property type="evidence" value="ECO:0007669"/>
    <property type="project" value="InterPro"/>
</dbReference>
<evidence type="ECO:0000313" key="4">
    <source>
        <dbReference type="EMBL" id="ERJ96997.1"/>
    </source>
</evidence>
<dbReference type="SUPFAM" id="SSF53041">
    <property type="entry name" value="Resolvase-like"/>
    <property type="match status" value="1"/>
</dbReference>
<keyword evidence="1" id="KW-0238">DNA-binding</keyword>
<protein>
    <submittedName>
        <fullName evidence="4">Resolvase protein</fullName>
    </submittedName>
</protein>
<organism evidence="4 5">
    <name type="scientific">Ruminococcus callidus ATCC 27760</name>
    <dbReference type="NCBI Taxonomy" id="411473"/>
    <lineage>
        <taxon>Bacteria</taxon>
        <taxon>Bacillati</taxon>
        <taxon>Bacillota</taxon>
        <taxon>Clostridia</taxon>
        <taxon>Eubacteriales</taxon>
        <taxon>Oscillospiraceae</taxon>
        <taxon>Ruminococcus</taxon>
    </lineage>
</organism>
<proteinExistence type="predicted"/>
<dbReference type="Proteomes" id="UP000016662">
    <property type="component" value="Unassembled WGS sequence"/>
</dbReference>
<dbReference type="PATRIC" id="fig|411473.3.peg.493"/>
<gene>
    <name evidence="4" type="ORF">RUMCAL_00625</name>
</gene>
<dbReference type="PANTHER" id="PTHR30461">
    <property type="entry name" value="DNA-INVERTASE FROM LAMBDOID PROPHAGE"/>
    <property type="match status" value="1"/>
</dbReference>
<dbReference type="Gene3D" id="3.40.50.1390">
    <property type="entry name" value="Resolvase, N-terminal catalytic domain"/>
    <property type="match status" value="1"/>
</dbReference>
<reference evidence="4 5" key="1">
    <citation type="submission" date="2013-07" db="EMBL/GenBank/DDBJ databases">
        <authorList>
            <person name="Weinstock G."/>
            <person name="Sodergren E."/>
            <person name="Wylie T."/>
            <person name="Fulton L."/>
            <person name="Fulton R."/>
            <person name="Fronick C."/>
            <person name="O'Laughlin M."/>
            <person name="Godfrey J."/>
            <person name="Miner T."/>
            <person name="Herter B."/>
            <person name="Appelbaum E."/>
            <person name="Cordes M."/>
            <person name="Lek S."/>
            <person name="Wollam A."/>
            <person name="Pepin K.H."/>
            <person name="Palsikar V.B."/>
            <person name="Mitreva M."/>
            <person name="Wilson R.K."/>
        </authorList>
    </citation>
    <scope>NUCLEOTIDE SEQUENCE [LARGE SCALE GENOMIC DNA]</scope>
    <source>
        <strain evidence="4 5">ATCC 27760</strain>
    </source>
</reference>
<sequence>MEYGYCRISTPKQNIDRQVRNILQAYPNAKIYKEVYTGTKTTGRKKLEEIVKLARSGDTIIFDSVNRMSRNADEGVGLYMQLYDEGVNLVFIKEPHINTATYSKALSSAEGLSDTGNQIADEYIKATRNVLKILAENQIRLAFEQSQKEVDDLHRRTAEGIETARRNGKQIGQVAGRKLNVKKAKPAKEIIRKHNVSFGGTLNDSECITLAGISRNTYYKYKRELLAEMMQ</sequence>
<feature type="domain" description="Resolvase/invertase-type recombinase catalytic" evidence="3">
    <location>
        <begin position="1"/>
        <end position="168"/>
    </location>
</feature>
<dbReference type="Pfam" id="PF00239">
    <property type="entry name" value="Resolvase"/>
    <property type="match status" value="1"/>
</dbReference>
<dbReference type="InterPro" id="IPR006119">
    <property type="entry name" value="Resolv_N"/>
</dbReference>